<accession>A0ABV2JUH8</accession>
<comment type="caution">
    <text evidence="1">The sequence shown here is derived from an EMBL/GenBank/DDBJ whole genome shotgun (WGS) entry which is preliminary data.</text>
</comment>
<reference evidence="1 2" key="1">
    <citation type="submission" date="2024-06" db="EMBL/GenBank/DDBJ databases">
        <title>Sorghum-associated microbial communities from plants grown in Nebraska, USA.</title>
        <authorList>
            <person name="Schachtman D."/>
        </authorList>
    </citation>
    <scope>NUCLEOTIDE SEQUENCE [LARGE SCALE GENOMIC DNA]</scope>
    <source>
        <strain evidence="1 2">1073</strain>
    </source>
</reference>
<gene>
    <name evidence="1" type="ORF">ABIC75_002230</name>
</gene>
<dbReference type="Proteomes" id="UP001549184">
    <property type="component" value="Unassembled WGS sequence"/>
</dbReference>
<dbReference type="EMBL" id="JBEPMU010000003">
    <property type="protein sequence ID" value="MET3652498.1"/>
    <property type="molecule type" value="Genomic_DNA"/>
</dbReference>
<evidence type="ECO:0000313" key="1">
    <source>
        <dbReference type="EMBL" id="MET3652498.1"/>
    </source>
</evidence>
<protein>
    <submittedName>
        <fullName evidence="1">Uncharacterized protein</fullName>
    </submittedName>
</protein>
<evidence type="ECO:0000313" key="2">
    <source>
        <dbReference type="Proteomes" id="UP001549184"/>
    </source>
</evidence>
<organism evidence="1 2">
    <name type="scientific">Dyella japonica</name>
    <dbReference type="NCBI Taxonomy" id="231455"/>
    <lineage>
        <taxon>Bacteria</taxon>
        <taxon>Pseudomonadati</taxon>
        <taxon>Pseudomonadota</taxon>
        <taxon>Gammaproteobacteria</taxon>
        <taxon>Lysobacterales</taxon>
        <taxon>Rhodanobacteraceae</taxon>
        <taxon>Dyella</taxon>
    </lineage>
</organism>
<proteinExistence type="predicted"/>
<name>A0ABV2JUH8_9GAMM</name>
<keyword evidence="2" id="KW-1185">Reference proteome</keyword>
<dbReference type="RefSeq" id="WP_354013904.1">
    <property type="nucleotide sequence ID" value="NZ_JBEPMU010000003.1"/>
</dbReference>
<sequence>MIESAVHHAIGRFRKCRKCKAEPKHYQVRGRRSGEPVRFEPCPGRHRIACGCTHTAELPTLELAESAWEQTQRRTKRPAAVAA</sequence>